<keyword evidence="2" id="KW-1133">Transmembrane helix</keyword>
<protein>
    <recommendedName>
        <fullName evidence="5">Nucleolus and neural progenitor protein-like N-terminal domain-containing protein</fullName>
    </recommendedName>
</protein>
<dbReference type="PANTHER" id="PTHR37792">
    <property type="entry name" value="RIBONUCLEASE MRP PROTEIN SUBUNIT RMP1"/>
    <property type="match status" value="1"/>
</dbReference>
<keyword evidence="2" id="KW-0472">Membrane</keyword>
<dbReference type="OrthoDB" id="114080at2759"/>
<feature type="region of interest" description="Disordered" evidence="1">
    <location>
        <begin position="307"/>
        <end position="354"/>
    </location>
</feature>
<dbReference type="InterPro" id="IPR047205">
    <property type="entry name" value="RMP1"/>
</dbReference>
<dbReference type="EMBL" id="KV427607">
    <property type="protein sequence ID" value="KZT11373.1"/>
    <property type="molecule type" value="Genomic_DNA"/>
</dbReference>
<feature type="transmembrane region" description="Helical" evidence="2">
    <location>
        <begin position="151"/>
        <end position="174"/>
    </location>
</feature>
<evidence type="ECO:0000256" key="2">
    <source>
        <dbReference type="SAM" id="Phobius"/>
    </source>
</evidence>
<dbReference type="RefSeq" id="XP_040769113.1">
    <property type="nucleotide sequence ID" value="XM_040907848.1"/>
</dbReference>
<sequence>MAALRILDPPPITYLPRASLPAATHPEVDAVLKRLKICTRRLHAALATHRLELQIIDRLYYKNNNQHHTALFWRKTAEMRRFGHRLVGMAVGDLTERFRLSFWGDSTLHTPKLLRGSWTHLPDVESVIFTIRRLSDCRELVKKAQERLIGAYHSFVLMMHTGAFLYLIVVLVAIASRLKYVLEEVQSTLELYQVACHKVLALLDPEQACRLKPLLKSSDAMPAPEVSVTEENMPVQPAPASAHEDAADEDIGYALHDSERTSTEATLALTTQDDVQMSFNLEEAQGASTAETTSVITRSTIVSTIRTSASQTTVPSRAQRADVSKRKGNDEPLTSKASKKKRKKKDEIDDIFGF</sequence>
<dbReference type="GO" id="GO:0000294">
    <property type="term" value="P:nuclear-transcribed mRNA catabolic process, RNase MRP-dependent"/>
    <property type="evidence" value="ECO:0007669"/>
    <property type="project" value="TreeGrafter"/>
</dbReference>
<keyword evidence="2" id="KW-0812">Transmembrane</keyword>
<keyword evidence="4" id="KW-1185">Reference proteome</keyword>
<dbReference type="GO" id="GO:0042134">
    <property type="term" value="F:rRNA primary transcript binding"/>
    <property type="evidence" value="ECO:0007669"/>
    <property type="project" value="InterPro"/>
</dbReference>
<evidence type="ECO:0008006" key="5">
    <source>
        <dbReference type="Google" id="ProtNLM"/>
    </source>
</evidence>
<organism evidence="3 4">
    <name type="scientific">Laetiporus sulphureus 93-53</name>
    <dbReference type="NCBI Taxonomy" id="1314785"/>
    <lineage>
        <taxon>Eukaryota</taxon>
        <taxon>Fungi</taxon>
        <taxon>Dikarya</taxon>
        <taxon>Basidiomycota</taxon>
        <taxon>Agaricomycotina</taxon>
        <taxon>Agaricomycetes</taxon>
        <taxon>Polyporales</taxon>
        <taxon>Laetiporus</taxon>
    </lineage>
</organism>
<evidence type="ECO:0000313" key="3">
    <source>
        <dbReference type="EMBL" id="KZT11373.1"/>
    </source>
</evidence>
<dbReference type="AlphaFoldDB" id="A0A165H808"/>
<reference evidence="3 4" key="1">
    <citation type="journal article" date="2016" name="Mol. Biol. Evol.">
        <title>Comparative Genomics of Early-Diverging Mushroom-Forming Fungi Provides Insights into the Origins of Lignocellulose Decay Capabilities.</title>
        <authorList>
            <person name="Nagy L.G."/>
            <person name="Riley R."/>
            <person name="Tritt A."/>
            <person name="Adam C."/>
            <person name="Daum C."/>
            <person name="Floudas D."/>
            <person name="Sun H."/>
            <person name="Yadav J.S."/>
            <person name="Pangilinan J."/>
            <person name="Larsson K.H."/>
            <person name="Matsuura K."/>
            <person name="Barry K."/>
            <person name="Labutti K."/>
            <person name="Kuo R."/>
            <person name="Ohm R.A."/>
            <person name="Bhattacharya S.S."/>
            <person name="Shirouzu T."/>
            <person name="Yoshinaga Y."/>
            <person name="Martin F.M."/>
            <person name="Grigoriev I.V."/>
            <person name="Hibbett D.S."/>
        </authorList>
    </citation>
    <scope>NUCLEOTIDE SEQUENCE [LARGE SCALE GENOMIC DNA]</scope>
    <source>
        <strain evidence="3 4">93-53</strain>
    </source>
</reference>
<dbReference type="PANTHER" id="PTHR37792:SF1">
    <property type="entry name" value="RIBONUCLEASE MRP PROTEIN SUBUNIT RMP1"/>
    <property type="match status" value="1"/>
</dbReference>
<gene>
    <name evidence="3" type="ORF">LAESUDRAFT_720599</name>
</gene>
<accession>A0A165H808</accession>
<dbReference type="GO" id="GO:0000466">
    <property type="term" value="P:maturation of 5.8S rRNA from tricistronic rRNA transcript (SSU-rRNA, 5.8S rRNA, LSU-rRNA)"/>
    <property type="evidence" value="ECO:0007669"/>
    <property type="project" value="TreeGrafter"/>
</dbReference>
<dbReference type="Proteomes" id="UP000076871">
    <property type="component" value="Unassembled WGS sequence"/>
</dbReference>
<dbReference type="GeneID" id="63824877"/>
<dbReference type="InParanoid" id="A0A165H808"/>
<proteinExistence type="predicted"/>
<dbReference type="GO" id="GO:0000172">
    <property type="term" value="C:ribonuclease MRP complex"/>
    <property type="evidence" value="ECO:0007669"/>
    <property type="project" value="InterPro"/>
</dbReference>
<name>A0A165H808_9APHY</name>
<evidence type="ECO:0000313" key="4">
    <source>
        <dbReference type="Proteomes" id="UP000076871"/>
    </source>
</evidence>
<evidence type="ECO:0000256" key="1">
    <source>
        <dbReference type="SAM" id="MobiDB-lite"/>
    </source>
</evidence>
<feature type="compositionally biased region" description="Basic and acidic residues" evidence="1">
    <location>
        <begin position="319"/>
        <end position="330"/>
    </location>
</feature>
<dbReference type="STRING" id="1314785.A0A165H808"/>